<organism evidence="1 2">
    <name type="scientific">Pyrrhoderma noxium</name>
    <dbReference type="NCBI Taxonomy" id="2282107"/>
    <lineage>
        <taxon>Eukaryota</taxon>
        <taxon>Fungi</taxon>
        <taxon>Dikarya</taxon>
        <taxon>Basidiomycota</taxon>
        <taxon>Agaricomycotina</taxon>
        <taxon>Agaricomycetes</taxon>
        <taxon>Hymenochaetales</taxon>
        <taxon>Hymenochaetaceae</taxon>
        <taxon>Pyrrhoderma</taxon>
    </lineage>
</organism>
<proteinExistence type="predicted"/>
<dbReference type="InParanoid" id="A0A286U7T0"/>
<comment type="caution">
    <text evidence="1">The sequence shown here is derived from an EMBL/GenBank/DDBJ whole genome shotgun (WGS) entry which is preliminary data.</text>
</comment>
<evidence type="ECO:0000313" key="2">
    <source>
        <dbReference type="Proteomes" id="UP000217199"/>
    </source>
</evidence>
<gene>
    <name evidence="1" type="ORF">PNOK_0849900</name>
</gene>
<dbReference type="Proteomes" id="UP000217199">
    <property type="component" value="Unassembled WGS sequence"/>
</dbReference>
<protein>
    <submittedName>
        <fullName evidence="1">Uncharacterized protein</fullName>
    </submittedName>
</protein>
<accession>A0A286U7T0</accession>
<name>A0A286U7T0_9AGAM</name>
<reference evidence="1 2" key="1">
    <citation type="journal article" date="2017" name="Mol. Ecol.">
        <title>Comparative and population genomic landscape of Phellinus noxius: A hypervariable fungus causing root rot in trees.</title>
        <authorList>
            <person name="Chung C.L."/>
            <person name="Lee T.J."/>
            <person name="Akiba M."/>
            <person name="Lee H.H."/>
            <person name="Kuo T.H."/>
            <person name="Liu D."/>
            <person name="Ke H.M."/>
            <person name="Yokoi T."/>
            <person name="Roa M.B."/>
            <person name="Lu M.J."/>
            <person name="Chang Y.Y."/>
            <person name="Ann P.J."/>
            <person name="Tsai J.N."/>
            <person name="Chen C.Y."/>
            <person name="Tzean S.S."/>
            <person name="Ota Y."/>
            <person name="Hattori T."/>
            <person name="Sahashi N."/>
            <person name="Liou R.F."/>
            <person name="Kikuchi T."/>
            <person name="Tsai I.J."/>
        </authorList>
    </citation>
    <scope>NUCLEOTIDE SEQUENCE [LARGE SCALE GENOMIC DNA]</scope>
    <source>
        <strain evidence="1 2">FFPRI411160</strain>
    </source>
</reference>
<keyword evidence="2" id="KW-1185">Reference proteome</keyword>
<sequence length="82" mass="9370">MIYARINTLKSFKNIRVVELRDDKSSTNLYALTFMTPSRMVKSMKSWRCELVPGSVLFPSLVTRPTICLVALQDPTSFSPRD</sequence>
<evidence type="ECO:0000313" key="1">
    <source>
        <dbReference type="EMBL" id="PAV15641.1"/>
    </source>
</evidence>
<dbReference type="EMBL" id="NBII01000009">
    <property type="protein sequence ID" value="PAV15641.1"/>
    <property type="molecule type" value="Genomic_DNA"/>
</dbReference>
<dbReference type="AlphaFoldDB" id="A0A286U7T0"/>